<evidence type="ECO:0000313" key="3">
    <source>
        <dbReference type="Proteomes" id="UP000238362"/>
    </source>
</evidence>
<reference evidence="2 3" key="1">
    <citation type="submission" date="2018-03" db="EMBL/GenBank/DDBJ databases">
        <title>Genomic Encyclopedia of Type Strains, Phase III (KMG-III): the genomes of soil and plant-associated and newly described type strains.</title>
        <authorList>
            <person name="Whitman W."/>
        </authorList>
    </citation>
    <scope>NUCLEOTIDE SEQUENCE [LARGE SCALE GENOMIC DNA]</scope>
    <source>
        <strain evidence="2 3">CGMCC 4.7125</strain>
    </source>
</reference>
<sequence length="128" mass="13631">MMSGPRVRNTTPSATMAAEPPRLKLHLSKKPKVPTPGYVDGAWWPRSRDLSAELPALATALATRLGPLTRVAYHPAHWDPSARRLRRAGSLAPLGGYRCPGPDTVEVTTRSGRSVTLVVVLDGGSGNA</sequence>
<gene>
    <name evidence="2" type="ORF">B0I33_107229</name>
</gene>
<dbReference type="Pfam" id="PF19457">
    <property type="entry name" value="DUF5994"/>
    <property type="match status" value="1"/>
</dbReference>
<feature type="region of interest" description="Disordered" evidence="1">
    <location>
        <begin position="1"/>
        <end position="31"/>
    </location>
</feature>
<dbReference type="AlphaFoldDB" id="A0A2T0LSP7"/>
<name>A0A2T0LSP7_9PSEU</name>
<comment type="caution">
    <text evidence="2">The sequence shown here is derived from an EMBL/GenBank/DDBJ whole genome shotgun (WGS) entry which is preliminary data.</text>
</comment>
<organism evidence="2 3">
    <name type="scientific">Prauserella shujinwangii</name>
    <dbReference type="NCBI Taxonomy" id="1453103"/>
    <lineage>
        <taxon>Bacteria</taxon>
        <taxon>Bacillati</taxon>
        <taxon>Actinomycetota</taxon>
        <taxon>Actinomycetes</taxon>
        <taxon>Pseudonocardiales</taxon>
        <taxon>Pseudonocardiaceae</taxon>
        <taxon>Prauserella</taxon>
    </lineage>
</organism>
<dbReference type="EMBL" id="PVNH01000007">
    <property type="protein sequence ID" value="PRX46652.1"/>
    <property type="molecule type" value="Genomic_DNA"/>
</dbReference>
<evidence type="ECO:0000313" key="2">
    <source>
        <dbReference type="EMBL" id="PRX46652.1"/>
    </source>
</evidence>
<accession>A0A2T0LSP7</accession>
<keyword evidence="3" id="KW-1185">Reference proteome</keyword>
<dbReference type="Proteomes" id="UP000238362">
    <property type="component" value="Unassembled WGS sequence"/>
</dbReference>
<protein>
    <submittedName>
        <fullName evidence="2">Uncharacterized protein</fullName>
    </submittedName>
</protein>
<evidence type="ECO:0000256" key="1">
    <source>
        <dbReference type="SAM" id="MobiDB-lite"/>
    </source>
</evidence>
<dbReference type="InterPro" id="IPR046036">
    <property type="entry name" value="DUF5994"/>
</dbReference>
<proteinExistence type="predicted"/>